<name>A0A4W5JWK2_9TELE</name>
<dbReference type="SMART" id="SM00459">
    <property type="entry name" value="Sorb"/>
    <property type="match status" value="1"/>
</dbReference>
<feature type="compositionally biased region" description="Low complexity" evidence="5">
    <location>
        <begin position="122"/>
        <end position="139"/>
    </location>
</feature>
<keyword evidence="9" id="KW-1185">Reference proteome</keyword>
<dbReference type="PROSITE" id="PS50002">
    <property type="entry name" value="SH3"/>
    <property type="match status" value="1"/>
</dbReference>
<dbReference type="InterPro" id="IPR001452">
    <property type="entry name" value="SH3_domain"/>
</dbReference>
<dbReference type="GeneTree" id="ENSGT00940000157056"/>
<feature type="compositionally biased region" description="Basic and acidic residues" evidence="5">
    <location>
        <begin position="161"/>
        <end position="180"/>
    </location>
</feature>
<feature type="compositionally biased region" description="Polar residues" evidence="5">
    <location>
        <begin position="545"/>
        <end position="564"/>
    </location>
</feature>
<evidence type="ECO:0000259" key="7">
    <source>
        <dbReference type="PROSITE" id="PS50831"/>
    </source>
</evidence>
<dbReference type="STRING" id="62062.ENSHHUP00000004194"/>
<evidence type="ECO:0000259" key="6">
    <source>
        <dbReference type="PROSITE" id="PS50002"/>
    </source>
</evidence>
<feature type="compositionally biased region" description="Polar residues" evidence="5">
    <location>
        <begin position="391"/>
        <end position="423"/>
    </location>
</feature>
<evidence type="ECO:0000256" key="4">
    <source>
        <dbReference type="PROSITE-ProRule" id="PRU00192"/>
    </source>
</evidence>
<dbReference type="Pfam" id="PF00018">
    <property type="entry name" value="SH3_1"/>
    <property type="match status" value="1"/>
</dbReference>
<feature type="compositionally biased region" description="Polar residues" evidence="5">
    <location>
        <begin position="99"/>
        <end position="120"/>
    </location>
</feature>
<feature type="compositionally biased region" description="Basic and acidic residues" evidence="5">
    <location>
        <begin position="443"/>
        <end position="461"/>
    </location>
</feature>
<sequence>MSGKESHLSDSDVWQSYSVTESLRNGNVTTSSLAAKGFRSVRPNLQDKRSPTPAPPPPSHSSHLSPVGSSPSSYSPPLPGPGECSSSSLVLRHRSLSSGTMSSYSHYPENTSLNPNTRLTVPSPSSSSQSVYSQPQGSSMVSPRLTPLQDTESPYTPGAYPHHEPVLKDKPPLPQRERHTSSLSIRITPPTPLVVTVPLLCQYTLPSAGPPWTGPQDTGTALLLSPPAGRQVNYMAVNGNGGITGSSYSHLQRPFSPMSYPPPPSLSPSLGLLTQARSAEVRSPGYPRMSRPPPATPAEEGYQEVPGAPRGGEGGKAPHYAGIGPADEPDIPIAIRTTVDRPKDWYKSMFKQIHVVHKPENENTDPYNTTHTVVNTDSHHRSAPDYRPAKSLQTHAPPQTHTYRPMTKSVSDNGTCNVFRNTNSLTSPSPMPPTPPPILSSAHVRERERERDRGTIDRGTVDKNQYGPPDRKVDTRKYRAEPRSIFDYEPGKSSILEQERQNTSNSNPTEVDLEDEPWYKFFAELEFGRPPPKKRLDYIVESSLQQASADRNTDRPSSVHSSTSDYRKRRKSEVAAQQPRPASTLTTSQSTSSSLSGPNSTTSHNPVAWPVESPRSSSYSSGLNSSGRPSEPPRSSSYSSGLRKPVASSSPASPSRAKDQEPARGHSYADGGRHTPQSRMPIPEVREPARAVYDFKAQTVKELTFRKGETVYIIRQIDNNWYEGEHRGLVGIFPISYVEKIPASKKQQPARPPPPAQVREIGEAVARYNFNADTNVELSLRKARASPLSLHNFDSQIV</sequence>
<keyword evidence="3" id="KW-0965">Cell junction</keyword>
<dbReference type="PRINTS" id="PR00452">
    <property type="entry name" value="SH3DOMAIN"/>
</dbReference>
<dbReference type="Ensembl" id="ENSHHUT00000004328.1">
    <property type="protein sequence ID" value="ENSHHUP00000004194.1"/>
    <property type="gene ID" value="ENSHHUG00000002618.1"/>
</dbReference>
<dbReference type="Proteomes" id="UP000314982">
    <property type="component" value="Unassembled WGS sequence"/>
</dbReference>
<feature type="region of interest" description="Disordered" evidence="5">
    <location>
        <begin position="19"/>
        <end position="181"/>
    </location>
</feature>
<dbReference type="SMART" id="SM00326">
    <property type="entry name" value="SH3"/>
    <property type="match status" value="1"/>
</dbReference>
<feature type="region of interest" description="Disordered" evidence="5">
    <location>
        <begin position="280"/>
        <end position="329"/>
    </location>
</feature>
<reference evidence="8" key="2">
    <citation type="submission" date="2025-08" db="UniProtKB">
        <authorList>
            <consortium name="Ensembl"/>
        </authorList>
    </citation>
    <scope>IDENTIFICATION</scope>
</reference>
<evidence type="ECO:0000256" key="2">
    <source>
        <dbReference type="ARBA" id="ARBA00022443"/>
    </source>
</evidence>
<dbReference type="SUPFAM" id="SSF50044">
    <property type="entry name" value="SH3-domain"/>
    <property type="match status" value="1"/>
</dbReference>
<feature type="region of interest" description="Disordered" evidence="5">
    <location>
        <begin position="376"/>
        <end position="512"/>
    </location>
</feature>
<feature type="compositionally biased region" description="Polar residues" evidence="5">
    <location>
        <begin position="19"/>
        <end position="33"/>
    </location>
</feature>
<feature type="compositionally biased region" description="Basic and acidic residues" evidence="5">
    <location>
        <begin position="469"/>
        <end position="490"/>
    </location>
</feature>
<feature type="compositionally biased region" description="Low complexity" evidence="5">
    <location>
        <begin position="60"/>
        <end position="73"/>
    </location>
</feature>
<dbReference type="InterPro" id="IPR003127">
    <property type="entry name" value="SoHo_dom"/>
</dbReference>
<evidence type="ECO:0000256" key="5">
    <source>
        <dbReference type="SAM" id="MobiDB-lite"/>
    </source>
</evidence>
<proteinExistence type="predicted"/>
<dbReference type="InterPro" id="IPR050384">
    <property type="entry name" value="Endophilin_SH3RF"/>
</dbReference>
<evidence type="ECO:0000256" key="1">
    <source>
        <dbReference type="ARBA" id="ARBA00004282"/>
    </source>
</evidence>
<comment type="subcellular location">
    <subcellularLocation>
        <location evidence="1">Cell junction</location>
    </subcellularLocation>
</comment>
<dbReference type="Gene3D" id="2.30.30.40">
    <property type="entry name" value="SH3 Domains"/>
    <property type="match status" value="1"/>
</dbReference>
<dbReference type="PANTHER" id="PTHR14167:SF56">
    <property type="entry name" value="SORBIN AND SH3 DOMAIN-CONTAINING PROTEIN 2"/>
    <property type="match status" value="1"/>
</dbReference>
<feature type="domain" description="SH3" evidence="6">
    <location>
        <begin position="684"/>
        <end position="743"/>
    </location>
</feature>
<keyword evidence="2 4" id="KW-0728">SH3 domain</keyword>
<dbReference type="GO" id="GO:0070161">
    <property type="term" value="C:anchoring junction"/>
    <property type="evidence" value="ECO:0007669"/>
    <property type="project" value="UniProtKB-SubCell"/>
</dbReference>
<evidence type="ECO:0008006" key="10">
    <source>
        <dbReference type="Google" id="ProtNLM"/>
    </source>
</evidence>
<accession>A0A4W5JWK2</accession>
<feature type="compositionally biased region" description="Low complexity" evidence="5">
    <location>
        <begin position="613"/>
        <end position="655"/>
    </location>
</feature>
<evidence type="ECO:0000313" key="8">
    <source>
        <dbReference type="Ensembl" id="ENSHHUP00000004194.1"/>
    </source>
</evidence>
<organism evidence="8 9">
    <name type="scientific">Hucho hucho</name>
    <name type="common">huchen</name>
    <dbReference type="NCBI Taxonomy" id="62062"/>
    <lineage>
        <taxon>Eukaryota</taxon>
        <taxon>Metazoa</taxon>
        <taxon>Chordata</taxon>
        <taxon>Craniata</taxon>
        <taxon>Vertebrata</taxon>
        <taxon>Euteleostomi</taxon>
        <taxon>Actinopterygii</taxon>
        <taxon>Neopterygii</taxon>
        <taxon>Teleostei</taxon>
        <taxon>Protacanthopterygii</taxon>
        <taxon>Salmoniformes</taxon>
        <taxon>Salmonidae</taxon>
        <taxon>Salmoninae</taxon>
        <taxon>Hucho</taxon>
    </lineage>
</organism>
<evidence type="ECO:0000256" key="3">
    <source>
        <dbReference type="ARBA" id="ARBA00022949"/>
    </source>
</evidence>
<evidence type="ECO:0000313" key="9">
    <source>
        <dbReference type="Proteomes" id="UP000314982"/>
    </source>
</evidence>
<dbReference type="AlphaFoldDB" id="A0A4W5JWK2"/>
<reference evidence="9" key="1">
    <citation type="submission" date="2018-06" db="EMBL/GenBank/DDBJ databases">
        <title>Genome assembly of Danube salmon.</title>
        <authorList>
            <person name="Macqueen D.J."/>
            <person name="Gundappa M.K."/>
        </authorList>
    </citation>
    <scope>NUCLEOTIDE SEQUENCE [LARGE SCALE GENOMIC DNA]</scope>
</reference>
<dbReference type="Pfam" id="PF02208">
    <property type="entry name" value="Sorb"/>
    <property type="match status" value="1"/>
</dbReference>
<dbReference type="PANTHER" id="PTHR14167">
    <property type="entry name" value="SH3 DOMAIN-CONTAINING"/>
    <property type="match status" value="1"/>
</dbReference>
<feature type="region of interest" description="Disordered" evidence="5">
    <location>
        <begin position="545"/>
        <end position="685"/>
    </location>
</feature>
<feature type="domain" description="SoHo" evidence="7">
    <location>
        <begin position="314"/>
        <end position="376"/>
    </location>
</feature>
<feature type="compositionally biased region" description="Low complexity" evidence="5">
    <location>
        <begin position="583"/>
        <end position="603"/>
    </location>
</feature>
<feature type="compositionally biased region" description="Basic and acidic residues" evidence="5">
    <location>
        <begin position="377"/>
        <end position="388"/>
    </location>
</feature>
<dbReference type="PROSITE" id="PS50831">
    <property type="entry name" value="SOHO"/>
    <property type="match status" value="1"/>
</dbReference>
<protein>
    <recommendedName>
        <fullName evidence="10">Sorbin and SH3 domain containing 2a</fullName>
    </recommendedName>
</protein>
<dbReference type="InterPro" id="IPR036028">
    <property type="entry name" value="SH3-like_dom_sf"/>
</dbReference>
<reference evidence="8" key="3">
    <citation type="submission" date="2025-09" db="UniProtKB">
        <authorList>
            <consortium name="Ensembl"/>
        </authorList>
    </citation>
    <scope>IDENTIFICATION</scope>
</reference>
<feature type="compositionally biased region" description="Pro residues" evidence="5">
    <location>
        <begin position="429"/>
        <end position="438"/>
    </location>
</feature>
<dbReference type="GO" id="GO:0005886">
    <property type="term" value="C:plasma membrane"/>
    <property type="evidence" value="ECO:0007669"/>
    <property type="project" value="TreeGrafter"/>
</dbReference>